<organism evidence="2 3">
    <name type="scientific">Lysobacter yangpyeongensis</name>
    <dbReference type="NCBI Taxonomy" id="346182"/>
    <lineage>
        <taxon>Bacteria</taxon>
        <taxon>Pseudomonadati</taxon>
        <taxon>Pseudomonadota</taxon>
        <taxon>Gammaproteobacteria</taxon>
        <taxon>Lysobacterales</taxon>
        <taxon>Lysobacteraceae</taxon>
        <taxon>Lysobacter</taxon>
    </lineage>
</organism>
<reference evidence="3" key="1">
    <citation type="journal article" date="2019" name="Int. J. Syst. Evol. Microbiol.">
        <title>The Global Catalogue of Microorganisms (GCM) 10K type strain sequencing project: providing services to taxonomists for standard genome sequencing and annotation.</title>
        <authorList>
            <consortium name="The Broad Institute Genomics Platform"/>
            <consortium name="The Broad Institute Genome Sequencing Center for Infectious Disease"/>
            <person name="Wu L."/>
            <person name="Ma J."/>
        </authorList>
    </citation>
    <scope>NUCLEOTIDE SEQUENCE [LARGE SCALE GENOMIC DNA]</scope>
    <source>
        <strain evidence="3">KACC 11407</strain>
    </source>
</reference>
<gene>
    <name evidence="2" type="ORF">ACFPN1_08915</name>
</gene>
<dbReference type="EMBL" id="JBHSNM010000002">
    <property type="protein sequence ID" value="MFC5570177.1"/>
    <property type="molecule type" value="Genomic_DNA"/>
</dbReference>
<accession>A0ABW0SNK5</accession>
<dbReference type="InterPro" id="IPR018958">
    <property type="entry name" value="Knr4/Smi1-like_dom"/>
</dbReference>
<proteinExistence type="predicted"/>
<sequence length="150" mass="16410">MHPALLILIALVAALILWRVSARKGSAPGASIPAPPINLLSAGDIASIEAALGVTLPTDYASFLQTMRPEAIDETSVRDDAELIIEFTREYRDSSQWPAHLVWIGDEADGSPRVLDCSSGEVFRVEKGNLRKTWDRHPSFSAFVAARLRE</sequence>
<dbReference type="SUPFAM" id="SSF160631">
    <property type="entry name" value="SMI1/KNR4-like"/>
    <property type="match status" value="1"/>
</dbReference>
<name>A0ABW0SNK5_9GAMM</name>
<dbReference type="InterPro" id="IPR037883">
    <property type="entry name" value="Knr4/Smi1-like_sf"/>
</dbReference>
<dbReference type="Pfam" id="PF09346">
    <property type="entry name" value="SMI1_KNR4"/>
    <property type="match status" value="1"/>
</dbReference>
<evidence type="ECO:0000313" key="2">
    <source>
        <dbReference type="EMBL" id="MFC5570177.1"/>
    </source>
</evidence>
<dbReference type="Gene3D" id="3.40.1580.10">
    <property type="entry name" value="SMI1/KNR4-like"/>
    <property type="match status" value="1"/>
</dbReference>
<protein>
    <submittedName>
        <fullName evidence="2">SMI1/KNR4 family protein</fullName>
    </submittedName>
</protein>
<comment type="caution">
    <text evidence="2">The sequence shown here is derived from an EMBL/GenBank/DDBJ whole genome shotgun (WGS) entry which is preliminary data.</text>
</comment>
<dbReference type="RefSeq" id="WP_386754531.1">
    <property type="nucleotide sequence ID" value="NZ_JBHSNM010000002.1"/>
</dbReference>
<dbReference type="Proteomes" id="UP001596036">
    <property type="component" value="Unassembled WGS sequence"/>
</dbReference>
<evidence type="ECO:0000259" key="1">
    <source>
        <dbReference type="Pfam" id="PF09346"/>
    </source>
</evidence>
<feature type="domain" description="Knr4/Smi1-like" evidence="1">
    <location>
        <begin position="41"/>
        <end position="144"/>
    </location>
</feature>
<evidence type="ECO:0000313" key="3">
    <source>
        <dbReference type="Proteomes" id="UP001596036"/>
    </source>
</evidence>
<keyword evidence="3" id="KW-1185">Reference proteome</keyword>